<evidence type="ECO:0000256" key="6">
    <source>
        <dbReference type="ARBA" id="ARBA00023014"/>
    </source>
</evidence>
<dbReference type="InterPro" id="IPR058240">
    <property type="entry name" value="rSAM_sf"/>
</dbReference>
<gene>
    <name evidence="8" type="primary">queE</name>
    <name evidence="8" type="ORF">BEH84_04947</name>
</gene>
<dbReference type="InterPro" id="IPR013785">
    <property type="entry name" value="Aldolase_TIM"/>
</dbReference>
<keyword evidence="3" id="KW-0949">S-adenosyl-L-methionine</keyword>
<proteinExistence type="predicted"/>
<feature type="domain" description="Radical SAM core" evidence="7">
    <location>
        <begin position="13"/>
        <end position="228"/>
    </location>
</feature>
<organism evidence="8 9">
    <name type="scientific">Eisenbergiella tayi</name>
    <dbReference type="NCBI Taxonomy" id="1432052"/>
    <lineage>
        <taxon>Bacteria</taxon>
        <taxon>Bacillati</taxon>
        <taxon>Bacillota</taxon>
        <taxon>Clostridia</taxon>
        <taxon>Lachnospirales</taxon>
        <taxon>Lachnospiraceae</taxon>
        <taxon>Eisenbergiella</taxon>
    </lineage>
</organism>
<dbReference type="SFLD" id="SFLDS00029">
    <property type="entry name" value="Radical_SAM"/>
    <property type="match status" value="1"/>
</dbReference>
<dbReference type="GO" id="GO:0046872">
    <property type="term" value="F:metal ion binding"/>
    <property type="evidence" value="ECO:0007669"/>
    <property type="project" value="UniProtKB-KW"/>
</dbReference>
<sequence length="231" mass="25998">MQIFGFNKTTLLDFPEHVACTVFTGGCNFRCPFCQNGDLVLHGGSLPVLDEEEVFGVLRKRKGILTGVCVTGGEPTLQRDLDVFLSRVKELGYLVKLDSNGYRPEVLQSLCERGLVDYFAMDIKSSPENYARTAGVKELDMGLIRESVDFIRSCGLDYEFRTTVVRELHSSGDFLSIGEWLKGCKAYFLQSYVESEGVICKEFSSYSKEELEEFVMLLKPYIDNVSLRGVD</sequence>
<name>A0A1E3AKH0_9FIRM</name>
<evidence type="ECO:0000256" key="3">
    <source>
        <dbReference type="ARBA" id="ARBA00022691"/>
    </source>
</evidence>
<dbReference type="PROSITE" id="PS51918">
    <property type="entry name" value="RADICAL_SAM"/>
    <property type="match status" value="1"/>
</dbReference>
<dbReference type="Gene3D" id="3.20.20.70">
    <property type="entry name" value="Aldolase class I"/>
    <property type="match status" value="1"/>
</dbReference>
<dbReference type="GO" id="GO:0051539">
    <property type="term" value="F:4 iron, 4 sulfur cluster binding"/>
    <property type="evidence" value="ECO:0007669"/>
    <property type="project" value="UniProtKB-KW"/>
</dbReference>
<dbReference type="AlphaFoldDB" id="A0A1E3AKH0"/>
<dbReference type="NCBIfam" id="TIGR02495">
    <property type="entry name" value="NrdG2"/>
    <property type="match status" value="1"/>
</dbReference>
<dbReference type="InterPro" id="IPR012840">
    <property type="entry name" value="NrdG2"/>
</dbReference>
<reference evidence="8 9" key="1">
    <citation type="submission" date="2016-07" db="EMBL/GenBank/DDBJ databases">
        <title>Characterization of isolates of Eisenbergiella tayi derived from blood cultures, using whole genome sequencing.</title>
        <authorList>
            <person name="Burdz T."/>
            <person name="Wiebe D."/>
            <person name="Huynh C."/>
            <person name="Bernard K."/>
        </authorList>
    </citation>
    <scope>NUCLEOTIDE SEQUENCE [LARGE SCALE GENOMIC DNA]</scope>
    <source>
        <strain evidence="8 9">NML 120489</strain>
    </source>
</reference>
<dbReference type="PANTHER" id="PTHR30352">
    <property type="entry name" value="PYRUVATE FORMATE-LYASE-ACTIVATING ENZYME"/>
    <property type="match status" value="1"/>
</dbReference>
<dbReference type="GO" id="GO:0016829">
    <property type="term" value="F:lyase activity"/>
    <property type="evidence" value="ECO:0007669"/>
    <property type="project" value="UniProtKB-KW"/>
</dbReference>
<dbReference type="SUPFAM" id="SSF102114">
    <property type="entry name" value="Radical SAM enzymes"/>
    <property type="match status" value="1"/>
</dbReference>
<dbReference type="EC" id="4.3.99.3" evidence="8"/>
<dbReference type="PATRIC" id="fig|1432052.3.peg.5477"/>
<protein>
    <submittedName>
        <fullName evidence="8">7-carboxy-7-deazaguanine synthase</fullName>
        <ecNumber evidence="8">4.3.99.3</ecNumber>
    </submittedName>
</protein>
<dbReference type="PANTHER" id="PTHR30352:SF5">
    <property type="entry name" value="PYRUVATE FORMATE-LYASE 1-ACTIVATING ENZYME"/>
    <property type="match status" value="1"/>
</dbReference>
<evidence type="ECO:0000313" key="9">
    <source>
        <dbReference type="Proteomes" id="UP000095003"/>
    </source>
</evidence>
<dbReference type="InterPro" id="IPR034457">
    <property type="entry name" value="Organic_radical-activating"/>
</dbReference>
<dbReference type="Proteomes" id="UP000095003">
    <property type="component" value="Unassembled WGS sequence"/>
</dbReference>
<evidence type="ECO:0000313" key="8">
    <source>
        <dbReference type="EMBL" id="ODM09197.1"/>
    </source>
</evidence>
<dbReference type="RefSeq" id="WP_069158720.1">
    <property type="nucleotide sequence ID" value="NZ_DBFYTC010000182.1"/>
</dbReference>
<keyword evidence="2" id="KW-0004">4Fe-4S</keyword>
<keyword evidence="5" id="KW-0408">Iron</keyword>
<keyword evidence="4" id="KW-0479">Metal-binding</keyword>
<dbReference type="EMBL" id="MCGI01000005">
    <property type="protein sequence ID" value="ODM09197.1"/>
    <property type="molecule type" value="Genomic_DNA"/>
</dbReference>
<accession>A0A1E3AKH0</accession>
<comment type="caution">
    <text evidence="8">The sequence shown here is derived from an EMBL/GenBank/DDBJ whole genome shotgun (WGS) entry which is preliminary data.</text>
</comment>
<dbReference type="CDD" id="cd01335">
    <property type="entry name" value="Radical_SAM"/>
    <property type="match status" value="1"/>
</dbReference>
<evidence type="ECO:0000256" key="2">
    <source>
        <dbReference type="ARBA" id="ARBA00022485"/>
    </source>
</evidence>
<evidence type="ECO:0000256" key="4">
    <source>
        <dbReference type="ARBA" id="ARBA00022723"/>
    </source>
</evidence>
<keyword evidence="8" id="KW-0456">Lyase</keyword>
<comment type="cofactor">
    <cofactor evidence="1">
        <name>[4Fe-4S] cluster</name>
        <dbReference type="ChEBI" id="CHEBI:49883"/>
    </cofactor>
</comment>
<evidence type="ECO:0000259" key="7">
    <source>
        <dbReference type="PROSITE" id="PS51918"/>
    </source>
</evidence>
<dbReference type="SFLD" id="SFLDG01094">
    <property type="entry name" value="Uncharacterised_Radical_SAM_Su"/>
    <property type="match status" value="1"/>
</dbReference>
<evidence type="ECO:0000256" key="5">
    <source>
        <dbReference type="ARBA" id="ARBA00023004"/>
    </source>
</evidence>
<keyword evidence="6" id="KW-0411">Iron-sulfur</keyword>
<dbReference type="Pfam" id="PF04055">
    <property type="entry name" value="Radical_SAM"/>
    <property type="match status" value="1"/>
</dbReference>
<evidence type="ECO:0000256" key="1">
    <source>
        <dbReference type="ARBA" id="ARBA00001966"/>
    </source>
</evidence>
<dbReference type="InterPro" id="IPR007197">
    <property type="entry name" value="rSAM"/>
</dbReference>